<sequence length="247" mass="29139">MLEKYDVYLRPFNCQRTLHIYLPNDYYQSDERYPVVYMFDGHNLFLNSDATYGKSWGLADFLDHYDKKLIIVGIECNHEGNERLSEYCPYNLNSRYFGHVQGKGIQTLDWLVYELKPMIDQKYRTYPFRECTAIAGSSMGGLMAFYGIIKYNQYISKAACLSPAFGLCKKRLERDLLQNLNPDTRIYMSLGTKEFKRTQRYIKTIQEFNDYIVSKGATSYINIIPGGHHNEAEWEKQNELYMNVMWK</sequence>
<dbReference type="Gene3D" id="3.40.50.1820">
    <property type="entry name" value="alpha/beta hydrolase"/>
    <property type="match status" value="1"/>
</dbReference>
<dbReference type="PANTHER" id="PTHR48098">
    <property type="entry name" value="ENTEROCHELIN ESTERASE-RELATED"/>
    <property type="match status" value="1"/>
</dbReference>
<dbReference type="Pfam" id="PF00756">
    <property type="entry name" value="Esterase"/>
    <property type="match status" value="1"/>
</dbReference>
<dbReference type="AlphaFoldDB" id="A0A2T3G3N2"/>
<dbReference type="GO" id="GO:0016787">
    <property type="term" value="F:hydrolase activity"/>
    <property type="evidence" value="ECO:0007669"/>
    <property type="project" value="UniProtKB-KW"/>
</dbReference>
<dbReference type="PANTHER" id="PTHR48098:SF6">
    <property type="entry name" value="FERRI-BACILLIBACTIN ESTERASE BESA"/>
    <property type="match status" value="1"/>
</dbReference>
<evidence type="ECO:0000313" key="3">
    <source>
        <dbReference type="Proteomes" id="UP000241201"/>
    </source>
</evidence>
<keyword evidence="3" id="KW-1185">Reference proteome</keyword>
<reference evidence="1" key="3">
    <citation type="submission" date="2021-10" db="EMBL/GenBank/DDBJ databases">
        <title>Collection of gut derived symbiotic bacterial strains cultured from healthy donors.</title>
        <authorList>
            <person name="Lin H."/>
            <person name="Littmann E."/>
            <person name="Kohout C."/>
            <person name="Pamer E.G."/>
        </authorList>
    </citation>
    <scope>NUCLEOTIDE SEQUENCE</scope>
    <source>
        <strain evidence="1">DFI.4.48</strain>
    </source>
</reference>
<dbReference type="InterPro" id="IPR000801">
    <property type="entry name" value="Esterase-like"/>
</dbReference>
<proteinExistence type="predicted"/>
<dbReference type="Proteomes" id="UP000241201">
    <property type="component" value="Unassembled WGS sequence"/>
</dbReference>
<protein>
    <submittedName>
        <fullName evidence="1">Alpha/beta hydrolase</fullName>
    </submittedName>
    <submittedName>
        <fullName evidence="2">Carbohydrate esterase</fullName>
    </submittedName>
</protein>
<reference evidence="3" key="1">
    <citation type="submission" date="2018-03" db="EMBL/GenBank/DDBJ databases">
        <title>Lachnoclostridium SNUG30370 gen.nov., sp.nov., isolated from human faeces.</title>
        <authorList>
            <person name="Seo B."/>
            <person name="Jeon K."/>
            <person name="Ko G."/>
        </authorList>
    </citation>
    <scope>NUCLEOTIDE SEQUENCE [LARGE SCALE GENOMIC DNA]</scope>
    <source>
        <strain evidence="3">SNUG30370</strain>
    </source>
</reference>
<dbReference type="SUPFAM" id="SSF53474">
    <property type="entry name" value="alpha/beta-Hydrolases"/>
    <property type="match status" value="1"/>
</dbReference>
<dbReference type="EMBL" id="PYLP01000001">
    <property type="protein sequence ID" value="PST42128.1"/>
    <property type="molecule type" value="Genomic_DNA"/>
</dbReference>
<dbReference type="RefSeq" id="WP_106986917.1">
    <property type="nucleotide sequence ID" value="NZ_DBGDQT010000187.1"/>
</dbReference>
<dbReference type="InterPro" id="IPR050583">
    <property type="entry name" value="Mycobacterial_A85_antigen"/>
</dbReference>
<organism evidence="2 3">
    <name type="scientific">Faecalibacillus faecis</name>
    <dbReference type="NCBI Taxonomy" id="1982628"/>
    <lineage>
        <taxon>Bacteria</taxon>
        <taxon>Bacillati</taxon>
        <taxon>Bacillota</taxon>
        <taxon>Erysipelotrichia</taxon>
        <taxon>Erysipelotrichales</taxon>
        <taxon>Coprobacillaceae</taxon>
        <taxon>Faecalibacillus</taxon>
    </lineage>
</organism>
<evidence type="ECO:0000313" key="2">
    <source>
        <dbReference type="EMBL" id="PST42128.1"/>
    </source>
</evidence>
<comment type="caution">
    <text evidence="2">The sequence shown here is derived from an EMBL/GenBank/DDBJ whole genome shotgun (WGS) entry which is preliminary data.</text>
</comment>
<dbReference type="EMBL" id="JAJDKZ010000014">
    <property type="protein sequence ID" value="MCB8610208.1"/>
    <property type="molecule type" value="Genomic_DNA"/>
</dbReference>
<evidence type="ECO:0000313" key="1">
    <source>
        <dbReference type="EMBL" id="MCB8610208.1"/>
    </source>
</evidence>
<name>A0A2T3G3N2_9FIRM</name>
<keyword evidence="1" id="KW-0378">Hydrolase</keyword>
<dbReference type="InterPro" id="IPR029058">
    <property type="entry name" value="AB_hydrolase_fold"/>
</dbReference>
<gene>
    <name evidence="2" type="ORF">C7U55_00810</name>
    <name evidence="1" type="ORF">LJD69_06340</name>
</gene>
<dbReference type="GeneID" id="77469645"/>
<reference evidence="2" key="2">
    <citation type="journal article" date="2019" name="Int. J. Syst. Evol. Microbiol.">
        <title>Faecalibacillus intestinalis gen. nov., sp. nov. and Faecalibacillus faecis sp. nov., isolated from human faeces.</title>
        <authorList>
            <person name="Seo B."/>
            <person name="Jeon K."/>
            <person name="Baek I."/>
            <person name="Lee Y.M."/>
            <person name="Baek K."/>
            <person name="Ko G."/>
        </authorList>
    </citation>
    <scope>NUCLEOTIDE SEQUENCE</scope>
    <source>
        <strain evidence="2">SNUG30370</strain>
    </source>
</reference>
<accession>A0A2T3G3N2</accession>
<dbReference type="Proteomes" id="UP001198439">
    <property type="component" value="Unassembled WGS sequence"/>
</dbReference>